<gene>
    <name evidence="1" type="ORF">ACJIZ3_002375</name>
</gene>
<proteinExistence type="predicted"/>
<keyword evidence="2" id="KW-1185">Reference proteome</keyword>
<name>A0ABD3U9H5_9LAMI</name>
<dbReference type="EMBL" id="JBJXBP010000002">
    <property type="protein sequence ID" value="KAL3844972.1"/>
    <property type="molecule type" value="Genomic_DNA"/>
</dbReference>
<sequence>MDIGHGGSTIKSSSTCSFLVLMLYDSIISKMLKNTTSESYGWNDIGNKGLSALEIKQAIRCSKISQLSLICRTKISSIDGGIISWFGGQRNNAGLIRTFAGIICKQYICTKNPINNSIKNRSRPVALRREHNFNGYYSINMHIIHLPFTNFRKIYLTLCKLNSLATRIIHKHHNKTQENSIFHICHKTRTDPILVDIGTVVVVRGKGKPLPSCRIAYPKKGSFVEVTALRKSI</sequence>
<reference evidence="1 2" key="1">
    <citation type="submission" date="2024-12" db="EMBL/GenBank/DDBJ databases">
        <title>The unique morphological basis and parallel evolutionary history of personate flowers in Penstemon.</title>
        <authorList>
            <person name="Depatie T.H."/>
            <person name="Wessinger C.A."/>
        </authorList>
    </citation>
    <scope>NUCLEOTIDE SEQUENCE [LARGE SCALE GENOMIC DNA]</scope>
    <source>
        <strain evidence="1">WTNN_2</strain>
        <tissue evidence="1">Leaf</tissue>
    </source>
</reference>
<accession>A0ABD3U9H5</accession>
<dbReference type="Proteomes" id="UP001634393">
    <property type="component" value="Unassembled WGS sequence"/>
</dbReference>
<evidence type="ECO:0000313" key="2">
    <source>
        <dbReference type="Proteomes" id="UP001634393"/>
    </source>
</evidence>
<organism evidence="1 2">
    <name type="scientific">Penstemon smallii</name>
    <dbReference type="NCBI Taxonomy" id="265156"/>
    <lineage>
        <taxon>Eukaryota</taxon>
        <taxon>Viridiplantae</taxon>
        <taxon>Streptophyta</taxon>
        <taxon>Embryophyta</taxon>
        <taxon>Tracheophyta</taxon>
        <taxon>Spermatophyta</taxon>
        <taxon>Magnoliopsida</taxon>
        <taxon>eudicotyledons</taxon>
        <taxon>Gunneridae</taxon>
        <taxon>Pentapetalae</taxon>
        <taxon>asterids</taxon>
        <taxon>lamiids</taxon>
        <taxon>Lamiales</taxon>
        <taxon>Plantaginaceae</taxon>
        <taxon>Cheloneae</taxon>
        <taxon>Penstemon</taxon>
    </lineage>
</organism>
<evidence type="ECO:0000313" key="1">
    <source>
        <dbReference type="EMBL" id="KAL3844972.1"/>
    </source>
</evidence>
<comment type="caution">
    <text evidence="1">The sequence shown here is derived from an EMBL/GenBank/DDBJ whole genome shotgun (WGS) entry which is preliminary data.</text>
</comment>
<dbReference type="AlphaFoldDB" id="A0ABD3U9H5"/>
<protein>
    <submittedName>
        <fullName evidence="1">Uncharacterized protein</fullName>
    </submittedName>
</protein>